<gene>
    <name evidence="2" type="ORF">G6693_03020</name>
</gene>
<dbReference type="Proteomes" id="UP000762271">
    <property type="component" value="Unassembled WGS sequence"/>
</dbReference>
<evidence type="ECO:0000313" key="2">
    <source>
        <dbReference type="EMBL" id="MBT8590897.1"/>
    </source>
</evidence>
<name>A0AAE2YK45_9BURK</name>
<evidence type="ECO:0000313" key="3">
    <source>
        <dbReference type="Proteomes" id="UP000762271"/>
    </source>
</evidence>
<sequence length="157" mass="17739">MSDYDDYSSNNSGGIIGSIISALILIALWPYILALLGIYIVYLVAVAVLSWIAEHWVLTGLYVAGAWGVYAIFHYRLIPKAWKRALIHFRPKPISVVLSGVSVEENIAEPPNLAERKFIPSTNLYCYWCTKKLGIKAWEKNGKYYCDDCMDKVESNN</sequence>
<feature type="transmembrane region" description="Helical" evidence="1">
    <location>
        <begin position="36"/>
        <end position="53"/>
    </location>
</feature>
<comment type="caution">
    <text evidence="2">The sequence shown here is derived from an EMBL/GenBank/DDBJ whole genome shotgun (WGS) entry which is preliminary data.</text>
</comment>
<keyword evidence="1" id="KW-0812">Transmembrane</keyword>
<dbReference type="EMBL" id="JAANGI010000001">
    <property type="protein sequence ID" value="MBT8590897.1"/>
    <property type="molecule type" value="Genomic_DNA"/>
</dbReference>
<organism evidence="2 3">
    <name type="scientific">Polynucleobacter paneuropaeus</name>
    <dbReference type="NCBI Taxonomy" id="2527775"/>
    <lineage>
        <taxon>Bacteria</taxon>
        <taxon>Pseudomonadati</taxon>
        <taxon>Pseudomonadota</taxon>
        <taxon>Betaproteobacteria</taxon>
        <taxon>Burkholderiales</taxon>
        <taxon>Burkholderiaceae</taxon>
        <taxon>Polynucleobacter</taxon>
    </lineage>
</organism>
<keyword evidence="1" id="KW-1133">Transmembrane helix</keyword>
<reference evidence="2" key="1">
    <citation type="journal article" date="2021" name="Genome Biol. Evol.">
        <title>Continental-Scale Gene Flow Prevents Allopatric Divergence of Pelagic Freshwater Bacteria.</title>
        <authorList>
            <person name="Hoetzinger M."/>
            <person name="Pitt A."/>
            <person name="Huemer A."/>
            <person name="Hahn M.W."/>
        </authorList>
    </citation>
    <scope>NUCLEOTIDE SEQUENCE</scope>
    <source>
        <strain evidence="2">AP-YLGG-20-G6</strain>
    </source>
</reference>
<proteinExistence type="predicted"/>
<feature type="transmembrane region" description="Helical" evidence="1">
    <location>
        <begin position="59"/>
        <end position="78"/>
    </location>
</feature>
<accession>A0AAE2YK45</accession>
<keyword evidence="1" id="KW-0472">Membrane</keyword>
<evidence type="ECO:0000256" key="1">
    <source>
        <dbReference type="SAM" id="Phobius"/>
    </source>
</evidence>
<dbReference type="AlphaFoldDB" id="A0AAE2YK45"/>
<protein>
    <submittedName>
        <fullName evidence="2">Uncharacterized protein</fullName>
    </submittedName>
</protein>